<name>A0A7K1SJI6_9BACT</name>
<accession>A0A7K1SJI6</accession>
<comment type="caution">
    <text evidence="1">The sequence shown here is derived from an EMBL/GenBank/DDBJ whole genome shotgun (WGS) entry which is preliminary data.</text>
</comment>
<reference evidence="1 2" key="1">
    <citation type="submission" date="2019-12" db="EMBL/GenBank/DDBJ databases">
        <title>Spirosoma sp. HMF4905 genome sequencing and assembly.</title>
        <authorList>
            <person name="Kang H."/>
            <person name="Cha I."/>
            <person name="Kim H."/>
            <person name="Joh K."/>
        </authorList>
    </citation>
    <scope>NUCLEOTIDE SEQUENCE [LARGE SCALE GENOMIC DNA]</scope>
    <source>
        <strain evidence="1 2">HMF4905</strain>
    </source>
</reference>
<dbReference type="AlphaFoldDB" id="A0A7K1SJI6"/>
<dbReference type="InterPro" id="IPR038707">
    <property type="entry name" value="TraQ_sf"/>
</dbReference>
<dbReference type="PROSITE" id="PS51257">
    <property type="entry name" value="PROKAR_LIPOPROTEIN"/>
    <property type="match status" value="1"/>
</dbReference>
<evidence type="ECO:0000313" key="1">
    <source>
        <dbReference type="EMBL" id="MVM33904.1"/>
    </source>
</evidence>
<evidence type="ECO:0008006" key="3">
    <source>
        <dbReference type="Google" id="ProtNLM"/>
    </source>
</evidence>
<dbReference type="RefSeq" id="WP_157588616.1">
    <property type="nucleotide sequence ID" value="NZ_WPIN01000013.1"/>
</dbReference>
<organism evidence="1 2">
    <name type="scientific">Spirosoma arboris</name>
    <dbReference type="NCBI Taxonomy" id="2682092"/>
    <lineage>
        <taxon>Bacteria</taxon>
        <taxon>Pseudomonadati</taxon>
        <taxon>Bacteroidota</taxon>
        <taxon>Cytophagia</taxon>
        <taxon>Cytophagales</taxon>
        <taxon>Cytophagaceae</taxon>
        <taxon>Spirosoma</taxon>
    </lineage>
</organism>
<dbReference type="Gene3D" id="2.60.40.2410">
    <property type="entry name" value="Uncharacterised protein PF12988, DUF3872"/>
    <property type="match status" value="1"/>
</dbReference>
<proteinExistence type="predicted"/>
<keyword evidence="2" id="KW-1185">Reference proteome</keyword>
<dbReference type="EMBL" id="WPIN01000013">
    <property type="protein sequence ID" value="MVM33904.1"/>
    <property type="molecule type" value="Genomic_DNA"/>
</dbReference>
<dbReference type="Proteomes" id="UP000436006">
    <property type="component" value="Unassembled WGS sequence"/>
</dbReference>
<protein>
    <recommendedName>
        <fullName evidence="3">DUF3872 domain-containing protein</fullName>
    </recommendedName>
</protein>
<sequence>MKNLLSLILIWLAMGCQSESLDIRANYRIRLNATLPGTALKAHQRYALPLVLLTDSYYSEYGYKLQFYQQTGLGRLEQGSINEHTPVLQKVAVNLPLGMSSWVYIPEAVGASQVILIAQQERGYTQPDTLRLNFQVEP</sequence>
<evidence type="ECO:0000313" key="2">
    <source>
        <dbReference type="Proteomes" id="UP000436006"/>
    </source>
</evidence>
<gene>
    <name evidence="1" type="ORF">GO755_27960</name>
</gene>